<dbReference type="InterPro" id="IPR036890">
    <property type="entry name" value="HATPase_C_sf"/>
</dbReference>
<evidence type="ECO:0000259" key="2">
    <source>
        <dbReference type="Pfam" id="PF13581"/>
    </source>
</evidence>
<dbReference type="PANTHER" id="PTHR35526:SF3">
    <property type="entry name" value="ANTI-SIGMA-F FACTOR RSBW"/>
    <property type="match status" value="1"/>
</dbReference>
<name>A0A1H1MBH9_9CELL</name>
<keyword evidence="1" id="KW-0723">Serine/threonine-protein kinase</keyword>
<dbReference type="Pfam" id="PF13581">
    <property type="entry name" value="HATPase_c_2"/>
    <property type="match status" value="1"/>
</dbReference>
<accession>A0A1H1MBH9</accession>
<organism evidence="3 4">
    <name type="scientific">Paraoerskovia marina</name>
    <dbReference type="NCBI Taxonomy" id="545619"/>
    <lineage>
        <taxon>Bacteria</taxon>
        <taxon>Bacillati</taxon>
        <taxon>Actinomycetota</taxon>
        <taxon>Actinomycetes</taxon>
        <taxon>Micrococcales</taxon>
        <taxon>Cellulomonadaceae</taxon>
        <taxon>Paraoerskovia</taxon>
    </lineage>
</organism>
<dbReference type="RefSeq" id="WP_052366738.1">
    <property type="nucleotide sequence ID" value="NZ_LT629776.1"/>
</dbReference>
<evidence type="ECO:0000313" key="3">
    <source>
        <dbReference type="EMBL" id="SDR84020.1"/>
    </source>
</evidence>
<feature type="domain" description="Histidine kinase/HSP90-like ATPase" evidence="2">
    <location>
        <begin position="24"/>
        <end position="133"/>
    </location>
</feature>
<dbReference type="STRING" id="545619.SAMN04489860_0188"/>
<reference evidence="3 4" key="1">
    <citation type="submission" date="2016-10" db="EMBL/GenBank/DDBJ databases">
        <authorList>
            <person name="de Groot N.N."/>
        </authorList>
    </citation>
    <scope>NUCLEOTIDE SEQUENCE [LARGE SCALE GENOMIC DNA]</scope>
    <source>
        <strain evidence="3 4">DSM 22126</strain>
    </source>
</reference>
<evidence type="ECO:0000313" key="4">
    <source>
        <dbReference type="Proteomes" id="UP000185663"/>
    </source>
</evidence>
<proteinExistence type="predicted"/>
<sequence>MGEAIHTGPAPDGFRTERSWTISRVEDLGRLRRGLHRALAGCCTSESIDHLVLVANELATNALRHGSTPAIVRLMSNENEYLLEVIDRAVDAHPVVAGPRPAGQGGFGLLLARRLAEDVGFYTTPFAKHVWARFPVTSAARSVAAAG</sequence>
<gene>
    <name evidence="3" type="ORF">SAMN04489860_0188</name>
</gene>
<dbReference type="GO" id="GO:0004674">
    <property type="term" value="F:protein serine/threonine kinase activity"/>
    <property type="evidence" value="ECO:0007669"/>
    <property type="project" value="UniProtKB-KW"/>
</dbReference>
<keyword evidence="3" id="KW-0808">Transferase</keyword>
<dbReference type="CDD" id="cd16936">
    <property type="entry name" value="HATPase_RsbW-like"/>
    <property type="match status" value="1"/>
</dbReference>
<dbReference type="Gene3D" id="3.30.565.10">
    <property type="entry name" value="Histidine kinase-like ATPase, C-terminal domain"/>
    <property type="match status" value="1"/>
</dbReference>
<dbReference type="eggNOG" id="COG3920">
    <property type="taxonomic scope" value="Bacteria"/>
</dbReference>
<protein>
    <submittedName>
        <fullName evidence="3">Histidine kinase-like ATPase domain-containing protein</fullName>
    </submittedName>
</protein>
<dbReference type="SUPFAM" id="SSF55874">
    <property type="entry name" value="ATPase domain of HSP90 chaperone/DNA topoisomerase II/histidine kinase"/>
    <property type="match status" value="1"/>
</dbReference>
<evidence type="ECO:0000256" key="1">
    <source>
        <dbReference type="ARBA" id="ARBA00022527"/>
    </source>
</evidence>
<dbReference type="InterPro" id="IPR003594">
    <property type="entry name" value="HATPase_dom"/>
</dbReference>
<keyword evidence="3" id="KW-0418">Kinase</keyword>
<dbReference type="AlphaFoldDB" id="A0A1H1MBH9"/>
<dbReference type="Proteomes" id="UP000185663">
    <property type="component" value="Chromosome I"/>
</dbReference>
<dbReference type="PANTHER" id="PTHR35526">
    <property type="entry name" value="ANTI-SIGMA-F FACTOR RSBW-RELATED"/>
    <property type="match status" value="1"/>
</dbReference>
<keyword evidence="4" id="KW-1185">Reference proteome</keyword>
<dbReference type="InterPro" id="IPR050267">
    <property type="entry name" value="Anti-sigma-factor_SerPK"/>
</dbReference>
<dbReference type="EMBL" id="LT629776">
    <property type="protein sequence ID" value="SDR84020.1"/>
    <property type="molecule type" value="Genomic_DNA"/>
</dbReference>